<protein>
    <recommendedName>
        <fullName evidence="2">C-type lectin domain-containing protein</fullName>
    </recommendedName>
</protein>
<dbReference type="SMART" id="SM00034">
    <property type="entry name" value="CLECT"/>
    <property type="match status" value="1"/>
</dbReference>
<reference evidence="3 4" key="1">
    <citation type="submission" date="2023-09" db="EMBL/GenBank/DDBJ databases">
        <authorList>
            <person name="Wang M."/>
        </authorList>
    </citation>
    <scope>NUCLEOTIDE SEQUENCE [LARGE SCALE GENOMIC DNA]</scope>
    <source>
        <strain evidence="3">GT-2023</strain>
        <tissue evidence="3">Liver</tissue>
    </source>
</reference>
<gene>
    <name evidence="3" type="ORF">QQF64_000039</name>
</gene>
<accession>A0ABR3NWT2</accession>
<dbReference type="InterPro" id="IPR016187">
    <property type="entry name" value="CTDL_fold"/>
</dbReference>
<evidence type="ECO:0000313" key="3">
    <source>
        <dbReference type="EMBL" id="KAL1281236.1"/>
    </source>
</evidence>
<dbReference type="PANTHER" id="PTHR22803">
    <property type="entry name" value="MANNOSE, PHOSPHOLIPASE, LECTIN RECEPTOR RELATED"/>
    <property type="match status" value="1"/>
</dbReference>
<feature type="compositionally biased region" description="Basic and acidic residues" evidence="1">
    <location>
        <begin position="110"/>
        <end position="124"/>
    </location>
</feature>
<dbReference type="SUPFAM" id="SSF56436">
    <property type="entry name" value="C-type lectin-like"/>
    <property type="match status" value="1"/>
</dbReference>
<organism evidence="3 4">
    <name type="scientific">Cirrhinus molitorella</name>
    <name type="common">mud carp</name>
    <dbReference type="NCBI Taxonomy" id="172907"/>
    <lineage>
        <taxon>Eukaryota</taxon>
        <taxon>Metazoa</taxon>
        <taxon>Chordata</taxon>
        <taxon>Craniata</taxon>
        <taxon>Vertebrata</taxon>
        <taxon>Euteleostomi</taxon>
        <taxon>Actinopterygii</taxon>
        <taxon>Neopterygii</taxon>
        <taxon>Teleostei</taxon>
        <taxon>Ostariophysi</taxon>
        <taxon>Cypriniformes</taxon>
        <taxon>Cyprinidae</taxon>
        <taxon>Labeoninae</taxon>
        <taxon>Labeonini</taxon>
        <taxon>Cirrhinus</taxon>
    </lineage>
</organism>
<dbReference type="PROSITE" id="PS50041">
    <property type="entry name" value="C_TYPE_LECTIN_2"/>
    <property type="match status" value="1"/>
</dbReference>
<comment type="caution">
    <text evidence="3">The sequence shown here is derived from an EMBL/GenBank/DDBJ whole genome shotgun (WGS) entry which is preliminary data.</text>
</comment>
<dbReference type="EMBL" id="JAYMGO010000001">
    <property type="protein sequence ID" value="KAL1281236.1"/>
    <property type="molecule type" value="Genomic_DNA"/>
</dbReference>
<dbReference type="InterPro" id="IPR001304">
    <property type="entry name" value="C-type_lectin-like"/>
</dbReference>
<name>A0ABR3NWT2_9TELE</name>
<keyword evidence="4" id="KW-1185">Reference proteome</keyword>
<feature type="region of interest" description="Disordered" evidence="1">
    <location>
        <begin position="110"/>
        <end position="131"/>
    </location>
</feature>
<feature type="non-terminal residue" evidence="3">
    <location>
        <position position="1"/>
    </location>
</feature>
<evidence type="ECO:0000313" key="4">
    <source>
        <dbReference type="Proteomes" id="UP001558613"/>
    </source>
</evidence>
<evidence type="ECO:0000259" key="2">
    <source>
        <dbReference type="PROSITE" id="PS50041"/>
    </source>
</evidence>
<dbReference type="InterPro" id="IPR016186">
    <property type="entry name" value="C-type_lectin-like/link_sf"/>
</dbReference>
<feature type="domain" description="C-type lectin" evidence="2">
    <location>
        <begin position="1"/>
        <end position="71"/>
    </location>
</feature>
<dbReference type="InterPro" id="IPR050111">
    <property type="entry name" value="C-type_lectin/snaclec_domain"/>
</dbReference>
<proteinExistence type="predicted"/>
<evidence type="ECO:0000256" key="1">
    <source>
        <dbReference type="SAM" id="MobiDB-lite"/>
    </source>
</evidence>
<dbReference type="Proteomes" id="UP001558613">
    <property type="component" value="Unassembled WGS sequence"/>
</dbReference>
<dbReference type="Gene3D" id="3.10.100.10">
    <property type="entry name" value="Mannose-Binding Protein A, subunit A"/>
    <property type="match status" value="1"/>
</dbReference>
<sequence>CYFISNELKSWSDSRQYCKDHGADLVIINSEEKQRVISAITNERVWIGLSDREQEGNMTWVDNSLLSQGFWSLSAVMVMCCSNDKPAKNNDPRLTVSLCCDGDVLQYDEDQQKNTNEPETHCDQHQTSTSS</sequence>
<dbReference type="Pfam" id="PF00059">
    <property type="entry name" value="Lectin_C"/>
    <property type="match status" value="1"/>
</dbReference>